<dbReference type="PANTHER" id="PTHR47352">
    <property type="entry name" value="CLASS I PEPTIDE CHAIN RELEASE FACTOR"/>
    <property type="match status" value="1"/>
</dbReference>
<organism evidence="2 3">
    <name type="scientific">Acropora cervicornis</name>
    <name type="common">Staghorn coral</name>
    <dbReference type="NCBI Taxonomy" id="6130"/>
    <lineage>
        <taxon>Eukaryota</taxon>
        <taxon>Metazoa</taxon>
        <taxon>Cnidaria</taxon>
        <taxon>Anthozoa</taxon>
        <taxon>Hexacorallia</taxon>
        <taxon>Scleractinia</taxon>
        <taxon>Astrocoeniina</taxon>
        <taxon>Acroporidae</taxon>
        <taxon>Acropora</taxon>
    </lineage>
</organism>
<dbReference type="FunFam" id="3.30.160.20:FF:000046">
    <property type="entry name" value="Peptidyl-tRNA hydrolase ICT1"/>
    <property type="match status" value="1"/>
</dbReference>
<protein>
    <submittedName>
        <fullName evidence="2">Peptidyl-tRNA hydrolase ICT1</fullName>
    </submittedName>
</protein>
<dbReference type="EMBL" id="JARQWQ010000023">
    <property type="protein sequence ID" value="KAK2564330.1"/>
    <property type="molecule type" value="Genomic_DNA"/>
</dbReference>
<keyword evidence="3" id="KW-1185">Reference proteome</keyword>
<feature type="domain" description="Prokaryotic-type class I peptide chain release factors" evidence="1">
    <location>
        <begin position="28"/>
        <end position="131"/>
    </location>
</feature>
<proteinExistence type="predicted"/>
<dbReference type="Gene3D" id="3.30.160.20">
    <property type="match status" value="1"/>
</dbReference>
<dbReference type="InterPro" id="IPR000352">
    <property type="entry name" value="Pep_chain_release_fac_I"/>
</dbReference>
<dbReference type="SUPFAM" id="SSF110916">
    <property type="entry name" value="Peptidyl-tRNA hydrolase domain-like"/>
    <property type="match status" value="1"/>
</dbReference>
<dbReference type="Pfam" id="PF00472">
    <property type="entry name" value="RF-1"/>
    <property type="match status" value="1"/>
</dbReference>
<keyword evidence="2" id="KW-0378">Hydrolase</keyword>
<dbReference type="Proteomes" id="UP001249851">
    <property type="component" value="Unassembled WGS sequence"/>
</dbReference>
<dbReference type="GO" id="GO:0016787">
    <property type="term" value="F:hydrolase activity"/>
    <property type="evidence" value="ECO:0007669"/>
    <property type="project" value="UniProtKB-KW"/>
</dbReference>
<dbReference type="PANTHER" id="PTHR47352:SF1">
    <property type="entry name" value="CLASS I PEPTIDE CHAIN RELEASE FACTOR"/>
    <property type="match status" value="1"/>
</dbReference>
<accession>A0AAD9QNC3</accession>
<dbReference type="AlphaFoldDB" id="A0AAD9QNC3"/>
<comment type="caution">
    <text evidence="2">The sequence shown here is derived from an EMBL/GenBank/DDBJ whole genome shotgun (WGS) entry which is preliminary data.</text>
</comment>
<gene>
    <name evidence="2" type="ORF">P5673_012592</name>
</gene>
<evidence type="ECO:0000313" key="3">
    <source>
        <dbReference type="Proteomes" id="UP001249851"/>
    </source>
</evidence>
<name>A0AAD9QNC3_ACRCE</name>
<evidence type="ECO:0000259" key="1">
    <source>
        <dbReference type="Pfam" id="PF00472"/>
    </source>
</evidence>
<dbReference type="GO" id="GO:0003747">
    <property type="term" value="F:translation release factor activity"/>
    <property type="evidence" value="ECO:0007669"/>
    <property type="project" value="InterPro"/>
</dbReference>
<reference evidence="2" key="2">
    <citation type="journal article" date="2023" name="Science">
        <title>Genomic signatures of disease resistance in endangered staghorn corals.</title>
        <authorList>
            <person name="Vollmer S.V."/>
            <person name="Selwyn J.D."/>
            <person name="Despard B.A."/>
            <person name="Roesel C.L."/>
        </authorList>
    </citation>
    <scope>NUCLEOTIDE SEQUENCE</scope>
    <source>
        <strain evidence="2">K2</strain>
    </source>
</reference>
<reference evidence="2" key="1">
    <citation type="journal article" date="2023" name="G3 (Bethesda)">
        <title>Whole genome assembly and annotation of the endangered Caribbean coral Acropora cervicornis.</title>
        <authorList>
            <person name="Selwyn J.D."/>
            <person name="Vollmer S.V."/>
        </authorList>
    </citation>
    <scope>NUCLEOTIDE SEQUENCE</scope>
    <source>
        <strain evidence="2">K2</strain>
    </source>
</reference>
<sequence>MVGIDTGDCKSLVQKVDNDASPLNYKGKIPLESFTIKYAKSSGPGGQNVNKVNTKVDLRFHVASAEWLSEHVRQKILQREKNRINKDGELVISSTKYRTQYKNLKDAVNKVEMIIDEASVVPKETSVEKKAHVQKL</sequence>
<evidence type="ECO:0000313" key="2">
    <source>
        <dbReference type="EMBL" id="KAK2564330.1"/>
    </source>
</evidence>